<feature type="transmembrane region" description="Helical" evidence="6">
    <location>
        <begin position="56"/>
        <end position="75"/>
    </location>
</feature>
<evidence type="ECO:0000256" key="3">
    <source>
        <dbReference type="ARBA" id="ARBA00022989"/>
    </source>
</evidence>
<sequence>MSSIAIAAARQYRQNAAAGGDLPAGESGPQRPAGGSPMHGSSIDAVLIHIDSTGQAALGVILALIMFGVALDLRIGDFAAVLRRPLAPLTGLAAQTLLLPALSWVMTMVLQPAPSVALGMIIVASCPGGNLSNLITHLGRGNTALSVCMTGLSSVVAVVATPLNILFWAGLNPATAVLLRQVDIQPGPFLAQTVLILGLPMALGLAIAHGLPRLALRLRRPFQLLSFAVLVLFIAATTAANGKYLLAFLGQIMPLVVLHNAAALLLGWAAARLMRMDTADRRAVTIEVGMQNSGLGLALILNQFDALGGAALIAAGWGIWHIVSGWALAAWWRRRDRQQQAGAAS</sequence>
<evidence type="ECO:0000313" key="8">
    <source>
        <dbReference type="Proteomes" id="UP001595711"/>
    </source>
</evidence>
<dbReference type="InterPro" id="IPR038770">
    <property type="entry name" value="Na+/solute_symporter_sf"/>
</dbReference>
<evidence type="ECO:0000256" key="1">
    <source>
        <dbReference type="ARBA" id="ARBA00004141"/>
    </source>
</evidence>
<feature type="transmembrane region" description="Helical" evidence="6">
    <location>
        <begin position="116"/>
        <end position="135"/>
    </location>
</feature>
<evidence type="ECO:0000256" key="4">
    <source>
        <dbReference type="ARBA" id="ARBA00023136"/>
    </source>
</evidence>
<keyword evidence="3 6" id="KW-1133">Transmembrane helix</keyword>
<evidence type="ECO:0000313" key="7">
    <source>
        <dbReference type="EMBL" id="MFC3675223.1"/>
    </source>
</evidence>
<reference evidence="8" key="1">
    <citation type="journal article" date="2019" name="Int. J. Syst. Evol. Microbiol.">
        <title>The Global Catalogue of Microorganisms (GCM) 10K type strain sequencing project: providing services to taxonomists for standard genome sequencing and annotation.</title>
        <authorList>
            <consortium name="The Broad Institute Genomics Platform"/>
            <consortium name="The Broad Institute Genome Sequencing Center for Infectious Disease"/>
            <person name="Wu L."/>
            <person name="Ma J."/>
        </authorList>
    </citation>
    <scope>NUCLEOTIDE SEQUENCE [LARGE SCALE GENOMIC DNA]</scope>
    <source>
        <strain evidence="8">KCTC 42182</strain>
    </source>
</reference>
<name>A0ABV7VGA9_9PROT</name>
<dbReference type="InterPro" id="IPR002657">
    <property type="entry name" value="BilAc:Na_symport/Acr3"/>
</dbReference>
<dbReference type="Pfam" id="PF01758">
    <property type="entry name" value="SBF"/>
    <property type="match status" value="1"/>
</dbReference>
<gene>
    <name evidence="7" type="ORF">ACFOOQ_06700</name>
</gene>
<feature type="transmembrane region" description="Helical" evidence="6">
    <location>
        <begin position="189"/>
        <end position="212"/>
    </location>
</feature>
<feature type="transmembrane region" description="Helical" evidence="6">
    <location>
        <begin position="224"/>
        <end position="246"/>
    </location>
</feature>
<organism evidence="7 8">
    <name type="scientific">Ferrovibrio xuzhouensis</name>
    <dbReference type="NCBI Taxonomy" id="1576914"/>
    <lineage>
        <taxon>Bacteria</taxon>
        <taxon>Pseudomonadati</taxon>
        <taxon>Pseudomonadota</taxon>
        <taxon>Alphaproteobacteria</taxon>
        <taxon>Rhodospirillales</taxon>
        <taxon>Rhodospirillaceae</taxon>
        <taxon>Ferrovibrio</taxon>
    </lineage>
</organism>
<feature type="region of interest" description="Disordered" evidence="5">
    <location>
        <begin position="18"/>
        <end position="38"/>
    </location>
</feature>
<evidence type="ECO:0000256" key="5">
    <source>
        <dbReference type="SAM" id="MobiDB-lite"/>
    </source>
</evidence>
<keyword evidence="4 6" id="KW-0472">Membrane</keyword>
<evidence type="ECO:0000256" key="2">
    <source>
        <dbReference type="ARBA" id="ARBA00022692"/>
    </source>
</evidence>
<evidence type="ECO:0000256" key="6">
    <source>
        <dbReference type="SAM" id="Phobius"/>
    </source>
</evidence>
<feature type="transmembrane region" description="Helical" evidence="6">
    <location>
        <begin position="307"/>
        <end position="332"/>
    </location>
</feature>
<dbReference type="RefSeq" id="WP_379723382.1">
    <property type="nucleotide sequence ID" value="NZ_JBHRYJ010000001.1"/>
</dbReference>
<comment type="subcellular location">
    <subcellularLocation>
        <location evidence="1">Membrane</location>
        <topology evidence="1">Multi-pass membrane protein</topology>
    </subcellularLocation>
</comment>
<dbReference type="Gene3D" id="1.20.1530.20">
    <property type="match status" value="1"/>
</dbReference>
<feature type="transmembrane region" description="Helical" evidence="6">
    <location>
        <begin position="147"/>
        <end position="169"/>
    </location>
</feature>
<feature type="transmembrane region" description="Helical" evidence="6">
    <location>
        <begin position="87"/>
        <end position="110"/>
    </location>
</feature>
<feature type="transmembrane region" description="Helical" evidence="6">
    <location>
        <begin position="252"/>
        <end position="271"/>
    </location>
</feature>
<comment type="caution">
    <text evidence="7">The sequence shown here is derived from an EMBL/GenBank/DDBJ whole genome shotgun (WGS) entry which is preliminary data.</text>
</comment>
<proteinExistence type="predicted"/>
<accession>A0ABV7VGA9</accession>
<dbReference type="InterPro" id="IPR004710">
    <property type="entry name" value="Bilac:Na_transpt"/>
</dbReference>
<keyword evidence="2 6" id="KW-0812">Transmembrane</keyword>
<protein>
    <submittedName>
        <fullName evidence="7">Bile acid:sodium symporter family protein</fullName>
    </submittedName>
</protein>
<dbReference type="EMBL" id="JBHRYJ010000001">
    <property type="protein sequence ID" value="MFC3675223.1"/>
    <property type="molecule type" value="Genomic_DNA"/>
</dbReference>
<dbReference type="PANTHER" id="PTHR10361">
    <property type="entry name" value="SODIUM-BILE ACID COTRANSPORTER"/>
    <property type="match status" value="1"/>
</dbReference>
<dbReference type="PANTHER" id="PTHR10361:SF28">
    <property type="entry name" value="P3 PROTEIN-RELATED"/>
    <property type="match status" value="1"/>
</dbReference>
<dbReference type="Proteomes" id="UP001595711">
    <property type="component" value="Unassembled WGS sequence"/>
</dbReference>
<feature type="transmembrane region" description="Helical" evidence="6">
    <location>
        <begin position="283"/>
        <end position="301"/>
    </location>
</feature>
<keyword evidence="8" id="KW-1185">Reference proteome</keyword>